<keyword evidence="1" id="KW-0645">Protease</keyword>
<evidence type="ECO:0000313" key="8">
    <source>
        <dbReference type="EMBL" id="GAU44203.1"/>
    </source>
</evidence>
<feature type="compositionally biased region" description="Low complexity" evidence="2">
    <location>
        <begin position="1"/>
        <end position="17"/>
    </location>
</feature>
<dbReference type="GO" id="GO:0004190">
    <property type="term" value="F:aspartic-type endopeptidase activity"/>
    <property type="evidence" value="ECO:0007669"/>
    <property type="project" value="UniProtKB-KW"/>
</dbReference>
<evidence type="ECO:0000259" key="5">
    <source>
        <dbReference type="Pfam" id="PF14244"/>
    </source>
</evidence>
<dbReference type="Pfam" id="PF03732">
    <property type="entry name" value="Retrotrans_gag"/>
    <property type="match status" value="1"/>
</dbReference>
<feature type="domain" description="Reverse transcriptase Ty1/copia-type" evidence="4">
    <location>
        <begin position="677"/>
        <end position="854"/>
    </location>
</feature>
<feature type="domain" description="Retrovirus-related Pol polyprotein from transposon TNT 1-94-like beta-barrel" evidence="6">
    <location>
        <begin position="367"/>
        <end position="392"/>
    </location>
</feature>
<dbReference type="InterPro" id="IPR005162">
    <property type="entry name" value="Retrotrans_gag_dom"/>
</dbReference>
<dbReference type="Pfam" id="PF22936">
    <property type="entry name" value="Pol_BBD"/>
    <property type="match status" value="1"/>
</dbReference>
<dbReference type="InterPro" id="IPR054722">
    <property type="entry name" value="PolX-like_BBD"/>
</dbReference>
<evidence type="ECO:0000259" key="3">
    <source>
        <dbReference type="Pfam" id="PF03732"/>
    </source>
</evidence>
<dbReference type="Proteomes" id="UP000242715">
    <property type="component" value="Unassembled WGS sequence"/>
</dbReference>
<evidence type="ECO:0000259" key="4">
    <source>
        <dbReference type="Pfam" id="PF07727"/>
    </source>
</evidence>
<evidence type="ECO:0000259" key="6">
    <source>
        <dbReference type="Pfam" id="PF22936"/>
    </source>
</evidence>
<dbReference type="OrthoDB" id="414945at2759"/>
<dbReference type="EMBL" id="DF974024">
    <property type="protein sequence ID" value="GAU44203.1"/>
    <property type="molecule type" value="Genomic_DNA"/>
</dbReference>
<feature type="domain" description="Retroviral polymerase SH3-like" evidence="7">
    <location>
        <begin position="419"/>
        <end position="472"/>
    </location>
</feature>
<organism evidence="8 9">
    <name type="scientific">Trifolium subterraneum</name>
    <name type="common">Subterranean clover</name>
    <dbReference type="NCBI Taxonomy" id="3900"/>
    <lineage>
        <taxon>Eukaryota</taxon>
        <taxon>Viridiplantae</taxon>
        <taxon>Streptophyta</taxon>
        <taxon>Embryophyta</taxon>
        <taxon>Tracheophyta</taxon>
        <taxon>Spermatophyta</taxon>
        <taxon>Magnoliopsida</taxon>
        <taxon>eudicotyledons</taxon>
        <taxon>Gunneridae</taxon>
        <taxon>Pentapetalae</taxon>
        <taxon>rosids</taxon>
        <taxon>fabids</taxon>
        <taxon>Fabales</taxon>
        <taxon>Fabaceae</taxon>
        <taxon>Papilionoideae</taxon>
        <taxon>50 kb inversion clade</taxon>
        <taxon>NPAAA clade</taxon>
        <taxon>Hologalegina</taxon>
        <taxon>IRL clade</taxon>
        <taxon>Trifolieae</taxon>
        <taxon>Trifolium</taxon>
    </lineage>
</organism>
<evidence type="ECO:0008006" key="10">
    <source>
        <dbReference type="Google" id="ProtNLM"/>
    </source>
</evidence>
<evidence type="ECO:0000259" key="7">
    <source>
        <dbReference type="Pfam" id="PF25597"/>
    </source>
</evidence>
<reference evidence="9" key="1">
    <citation type="journal article" date="2017" name="Front. Plant Sci.">
        <title>Climate Clever Clovers: New Paradigm to Reduce the Environmental Footprint of Ruminants by Breeding Low Methanogenic Forages Utilizing Haplotype Variation.</title>
        <authorList>
            <person name="Kaur P."/>
            <person name="Appels R."/>
            <person name="Bayer P.E."/>
            <person name="Keeble-Gagnere G."/>
            <person name="Wang J."/>
            <person name="Hirakawa H."/>
            <person name="Shirasawa K."/>
            <person name="Vercoe P."/>
            <person name="Stefanova K."/>
            <person name="Durmic Z."/>
            <person name="Nichols P."/>
            <person name="Revell C."/>
            <person name="Isobe S.N."/>
            <person name="Edwards D."/>
            <person name="Erskine W."/>
        </authorList>
    </citation>
    <scope>NUCLEOTIDE SEQUENCE [LARGE SCALE GENOMIC DNA]</scope>
    <source>
        <strain evidence="9">cv. Daliak</strain>
    </source>
</reference>
<feature type="domain" description="Retrotransposon gag" evidence="3">
    <location>
        <begin position="86"/>
        <end position="158"/>
    </location>
</feature>
<dbReference type="CDD" id="cd09272">
    <property type="entry name" value="RNase_HI_RT_Ty1"/>
    <property type="match status" value="1"/>
</dbReference>
<feature type="compositionally biased region" description="Polar residues" evidence="2">
    <location>
        <begin position="525"/>
        <end position="546"/>
    </location>
</feature>
<feature type="region of interest" description="Disordered" evidence="2">
    <location>
        <begin position="502"/>
        <end position="591"/>
    </location>
</feature>
<dbReference type="AlphaFoldDB" id="A0A2Z6NQ33"/>
<gene>
    <name evidence="8" type="ORF">TSUD_370660</name>
</gene>
<accession>A0A2Z6NQ33</accession>
<keyword evidence="1" id="KW-0378">Hydrolase</keyword>
<keyword evidence="1" id="KW-0064">Aspartyl protease</keyword>
<dbReference type="InterPro" id="IPR029472">
    <property type="entry name" value="Copia-like_N"/>
</dbReference>
<dbReference type="InterPro" id="IPR057670">
    <property type="entry name" value="SH3_retrovirus"/>
</dbReference>
<dbReference type="InterPro" id="IPR043502">
    <property type="entry name" value="DNA/RNA_pol_sf"/>
</dbReference>
<dbReference type="InterPro" id="IPR013103">
    <property type="entry name" value="RVT_2"/>
</dbReference>
<dbReference type="SUPFAM" id="SSF56672">
    <property type="entry name" value="DNA/RNA polymerases"/>
    <property type="match status" value="1"/>
</dbReference>
<name>A0A2Z6NQ33_TRISU</name>
<keyword evidence="9" id="KW-1185">Reference proteome</keyword>
<dbReference type="Pfam" id="PF07727">
    <property type="entry name" value="RVT_2"/>
    <property type="match status" value="1"/>
</dbReference>
<feature type="region of interest" description="Disordered" evidence="2">
    <location>
        <begin position="1"/>
        <end position="27"/>
    </location>
</feature>
<feature type="domain" description="Retrotransposon Copia-like N-terminal" evidence="5">
    <location>
        <begin position="21"/>
        <end position="68"/>
    </location>
</feature>
<evidence type="ECO:0000313" key="9">
    <source>
        <dbReference type="Proteomes" id="UP000242715"/>
    </source>
</evidence>
<evidence type="ECO:0000256" key="1">
    <source>
        <dbReference type="ARBA" id="ARBA00022750"/>
    </source>
</evidence>
<sequence>MPPRLAPMDPASDPSSPYYVHSSDGPSSVKVTPLLTGSNYHSWSRSMRRALGGKLKLEFVDGTIPVPADQFDPSFRAWNRCNMLVHSWIMNSVSESIAQSIVFMENAIDVWNDLKERFSQADLIRIAELQQELHSLQQDSRSVTKFYSDLKLIWEELEIYLPMPNCSCRNRCTCEAMRSACANHALLYIIRFLTGLNEHFAVVKSQILVRDPLPPMNKVFSLVLQHERQSNFSPSEDSKALLNAAKSKGSFPSKNPARICSFCGKDNHIVANCFKKYGLPPHFRKNSQANNAEIEGGNDEQIAADNSNIITQEQALQLITLLQSSFPGQASNSASSNQVGSVDFTGHTSVNQGMHSQPSKSCSLGNWIVDSGASHHMCSSLQWFHSYSEITPIKDQLTKRMIGSADVLEGLYDLDLTSPESHRTKLAPRARKCIFLGYKQGVKGTILYDLHSKETFISRNVTHHDHILPYIPSSDHLTWHYHTSSELIVVTGHFNDTEPIVVPDQPTDIVTPFPSGTDLCEPNSLAHNDQTEETISPVTDNHSPENLSHEIDNHTLDSPQNDNSSENTSLSVLHNTSNDNHIPDPTHKSTRVKHAPSYLSDYVCNQSNTSLAITSSIGSLYPLSNYHSFKNLSSSHHAFTVSITHNTEPKSYLEACKYEYWQRATNDELDALDKTGTWEIVDLPPNVKPIGSKWVYKGYNQVEGLDFFDTFSPVAKLTTARLLLAVASAQGWFLHQLDVNNAFLHGELQEDVYMSVPEGVTTHKQNQVCKLLKSLYGLKQASRKWYEKLTSLLITEGYTQSTADYSLFTLQNASHFTALLVYVDDIILAGNDLNEIDRIKGILDTHFKIKDLGSKPAPTPLDPAVKLHIDDIKPYEDVPLYRRLIGKLLYLCNTRPDISFATQQLSQFLHKPSVNHYNAASRVIRYLKHNLGREAEYRALSSATCELIWLTFQMNDLKIQCSKLPVIYCDSQSALHIASNPVFHERTKHLEIDCHHVREKVQQGLLRLLPISTENQLADCLTKSLAAPKFNELISKLGLIDIFHP</sequence>
<protein>
    <recommendedName>
        <fullName evidence="10">Reverse transcriptase Ty1/copia-type domain-containing protein</fullName>
    </recommendedName>
</protein>
<evidence type="ECO:0000256" key="2">
    <source>
        <dbReference type="SAM" id="MobiDB-lite"/>
    </source>
</evidence>
<dbReference type="PANTHER" id="PTHR37610">
    <property type="entry name" value="CCHC-TYPE DOMAIN-CONTAINING PROTEIN"/>
    <property type="match status" value="1"/>
</dbReference>
<dbReference type="PANTHER" id="PTHR37610:SF55">
    <property type="entry name" value="RETROTRANSPOSON COPIA-LIKE N-TERMINAL DOMAIN-CONTAINING PROTEIN"/>
    <property type="match status" value="1"/>
</dbReference>
<proteinExistence type="predicted"/>
<feature type="compositionally biased region" description="Polar residues" evidence="2">
    <location>
        <begin position="556"/>
        <end position="580"/>
    </location>
</feature>
<dbReference type="Pfam" id="PF14244">
    <property type="entry name" value="Retrotran_gag_3"/>
    <property type="match status" value="1"/>
</dbReference>
<dbReference type="Pfam" id="PF25597">
    <property type="entry name" value="SH3_retrovirus"/>
    <property type="match status" value="1"/>
</dbReference>